<sequence length="194" mass="22323">MNQINKTLMTTMIAGSIALIGGCSTDIGEYKTTAGNFQLETYFNGPVVAWGMIQDYTNKVNRRFCVELEGQWQQVNNQSNGQLNEWFYFDDGEVSQRIWNLTKTQNNQYSGTANDVVGVASGQTSGFAFQWQYNLSLDIDGSSYEFFLDDWMYQLDEYRVFNRTSMRKFGVEVAEITLFFDKQQPLRSCNKEVI</sequence>
<keyword evidence="2" id="KW-1185">Reference proteome</keyword>
<dbReference type="Proteomes" id="UP001528411">
    <property type="component" value="Unassembled WGS sequence"/>
</dbReference>
<dbReference type="InterPro" id="IPR024409">
    <property type="entry name" value="DUF3833"/>
</dbReference>
<accession>A0ABT5FEH3</accession>
<organism evidence="1 2">
    <name type="scientific">Psychrosphaera algicola</name>
    <dbReference type="NCBI Taxonomy" id="3023714"/>
    <lineage>
        <taxon>Bacteria</taxon>
        <taxon>Pseudomonadati</taxon>
        <taxon>Pseudomonadota</taxon>
        <taxon>Gammaproteobacteria</taxon>
        <taxon>Alteromonadales</taxon>
        <taxon>Pseudoalteromonadaceae</taxon>
        <taxon>Psychrosphaera</taxon>
    </lineage>
</organism>
<evidence type="ECO:0000313" key="2">
    <source>
        <dbReference type="Proteomes" id="UP001528411"/>
    </source>
</evidence>
<gene>
    <name evidence="1" type="ORF">PN838_15685</name>
</gene>
<proteinExistence type="predicted"/>
<dbReference type="Pfam" id="PF12915">
    <property type="entry name" value="DUF3833"/>
    <property type="match status" value="1"/>
</dbReference>
<dbReference type="RefSeq" id="WP_252736872.1">
    <property type="nucleotide sequence ID" value="NZ_JAQOMS010000002.1"/>
</dbReference>
<comment type="caution">
    <text evidence="1">The sequence shown here is derived from an EMBL/GenBank/DDBJ whole genome shotgun (WGS) entry which is preliminary data.</text>
</comment>
<name>A0ABT5FEH3_9GAMM</name>
<evidence type="ECO:0000313" key="1">
    <source>
        <dbReference type="EMBL" id="MDC2889938.1"/>
    </source>
</evidence>
<dbReference type="PROSITE" id="PS51257">
    <property type="entry name" value="PROKAR_LIPOPROTEIN"/>
    <property type="match status" value="1"/>
</dbReference>
<dbReference type="EMBL" id="JAQOMS010000002">
    <property type="protein sequence ID" value="MDC2889938.1"/>
    <property type="molecule type" value="Genomic_DNA"/>
</dbReference>
<reference evidence="1 2" key="1">
    <citation type="submission" date="2023-01" db="EMBL/GenBank/DDBJ databases">
        <title>Psychrosphaera sp. nov., isolated from marine algae.</title>
        <authorList>
            <person name="Bayburt H."/>
            <person name="Choi B.J."/>
            <person name="Kim J.M."/>
            <person name="Choi D.G."/>
            <person name="Jeon C.O."/>
        </authorList>
    </citation>
    <scope>NUCLEOTIDE SEQUENCE [LARGE SCALE GENOMIC DNA]</scope>
    <source>
        <strain evidence="1 2">G1-22</strain>
    </source>
</reference>
<protein>
    <submittedName>
        <fullName evidence="1">DUF3833 domain-containing protein</fullName>
    </submittedName>
</protein>